<name>A0A2P6N5G8_9EUKA</name>
<feature type="signal peptide" evidence="3">
    <location>
        <begin position="1"/>
        <end position="17"/>
    </location>
</feature>
<keyword evidence="2" id="KW-0326">Glycosidase</keyword>
<evidence type="ECO:0000313" key="6">
    <source>
        <dbReference type="Proteomes" id="UP000241769"/>
    </source>
</evidence>
<proteinExistence type="predicted"/>
<protein>
    <recommendedName>
        <fullName evidence="4">GH16 domain-containing protein</fullName>
    </recommendedName>
</protein>
<comment type="caution">
    <text evidence="5">The sequence shown here is derived from an EMBL/GenBank/DDBJ whole genome shotgun (WGS) entry which is preliminary data.</text>
</comment>
<dbReference type="Proteomes" id="UP000241769">
    <property type="component" value="Unassembled WGS sequence"/>
</dbReference>
<dbReference type="Pfam" id="PF00722">
    <property type="entry name" value="Glyco_hydro_16"/>
    <property type="match status" value="1"/>
</dbReference>
<organism evidence="5 6">
    <name type="scientific">Planoprotostelium fungivorum</name>
    <dbReference type="NCBI Taxonomy" id="1890364"/>
    <lineage>
        <taxon>Eukaryota</taxon>
        <taxon>Amoebozoa</taxon>
        <taxon>Evosea</taxon>
        <taxon>Variosea</taxon>
        <taxon>Cavosteliida</taxon>
        <taxon>Cavosteliaceae</taxon>
        <taxon>Planoprotostelium</taxon>
    </lineage>
</organism>
<evidence type="ECO:0000256" key="3">
    <source>
        <dbReference type="SAM" id="SignalP"/>
    </source>
</evidence>
<accession>A0A2P6N5G8</accession>
<dbReference type="EMBL" id="MDYQ01000193">
    <property type="protein sequence ID" value="PRP79206.1"/>
    <property type="molecule type" value="Genomic_DNA"/>
</dbReference>
<dbReference type="GO" id="GO:0005975">
    <property type="term" value="P:carbohydrate metabolic process"/>
    <property type="evidence" value="ECO:0007669"/>
    <property type="project" value="InterPro"/>
</dbReference>
<feature type="chain" id="PRO_5015108621" description="GH16 domain-containing protein" evidence="3">
    <location>
        <begin position="18"/>
        <end position="275"/>
    </location>
</feature>
<feature type="domain" description="GH16" evidence="4">
    <location>
        <begin position="26"/>
        <end position="226"/>
    </location>
</feature>
<dbReference type="Gene3D" id="2.60.120.200">
    <property type="match status" value="1"/>
</dbReference>
<evidence type="ECO:0000313" key="5">
    <source>
        <dbReference type="EMBL" id="PRP79206.1"/>
    </source>
</evidence>
<keyword evidence="6" id="KW-1185">Reference proteome</keyword>
<sequence length="275" mass="30291">MMAGTTWLLLLCILCVASQILPFGNDRLWQSPHPSSSDSISRWEPKRVQVDDSGRLTLTIDQNGYPENCEGSKKQSTEISSSASYGYGYFEATFASACNDGTVSTISSRSEITGGSSISIMLDDECNQVSYSHRVDTRAYSWGHFPLPFGSSKGQHSYGFLWTPQFISWFVDRQLHFTTANISTPLVVPSSSMHLILSHSSSSQSSDKEMITTQFTSAAYYPLSNLPRELAGSSNDTDTERRAVDSVTSSEVKLTTMGRSWGIAAAILLFCFLLY</sequence>
<keyword evidence="1" id="KW-0378">Hydrolase</keyword>
<dbReference type="OrthoDB" id="2107659at2759"/>
<dbReference type="InterPro" id="IPR008264">
    <property type="entry name" value="Beta_glucanase"/>
</dbReference>
<dbReference type="GO" id="GO:0004553">
    <property type="term" value="F:hydrolase activity, hydrolyzing O-glycosyl compounds"/>
    <property type="evidence" value="ECO:0007669"/>
    <property type="project" value="InterPro"/>
</dbReference>
<dbReference type="AlphaFoldDB" id="A0A2P6N5G8"/>
<dbReference type="InterPro" id="IPR000757">
    <property type="entry name" value="Beta-glucanase-like"/>
</dbReference>
<dbReference type="InterPro" id="IPR013320">
    <property type="entry name" value="ConA-like_dom_sf"/>
</dbReference>
<evidence type="ECO:0000256" key="2">
    <source>
        <dbReference type="ARBA" id="ARBA00023295"/>
    </source>
</evidence>
<dbReference type="PROSITE" id="PS51762">
    <property type="entry name" value="GH16_2"/>
    <property type="match status" value="1"/>
</dbReference>
<gene>
    <name evidence="5" type="ORF">PROFUN_13086</name>
</gene>
<evidence type="ECO:0000259" key="4">
    <source>
        <dbReference type="PROSITE" id="PS51762"/>
    </source>
</evidence>
<dbReference type="PRINTS" id="PR00737">
    <property type="entry name" value="GLHYDRLASE16"/>
</dbReference>
<dbReference type="InParanoid" id="A0A2P6N5G8"/>
<reference evidence="5 6" key="1">
    <citation type="journal article" date="2018" name="Genome Biol. Evol.">
        <title>Multiple Roots of Fruiting Body Formation in Amoebozoa.</title>
        <authorList>
            <person name="Hillmann F."/>
            <person name="Forbes G."/>
            <person name="Novohradska S."/>
            <person name="Ferling I."/>
            <person name="Riege K."/>
            <person name="Groth M."/>
            <person name="Westermann M."/>
            <person name="Marz M."/>
            <person name="Spaller T."/>
            <person name="Winckler T."/>
            <person name="Schaap P."/>
            <person name="Glockner G."/>
        </authorList>
    </citation>
    <scope>NUCLEOTIDE SEQUENCE [LARGE SCALE GENOMIC DNA]</scope>
    <source>
        <strain evidence="5 6">Jena</strain>
    </source>
</reference>
<evidence type="ECO:0000256" key="1">
    <source>
        <dbReference type="ARBA" id="ARBA00022801"/>
    </source>
</evidence>
<dbReference type="SUPFAM" id="SSF49899">
    <property type="entry name" value="Concanavalin A-like lectins/glucanases"/>
    <property type="match status" value="1"/>
</dbReference>
<dbReference type="CDD" id="cd00413">
    <property type="entry name" value="Glyco_hydrolase_16"/>
    <property type="match status" value="1"/>
</dbReference>
<keyword evidence="3" id="KW-0732">Signal</keyword>